<dbReference type="InterPro" id="IPR003743">
    <property type="entry name" value="Zf-RING_7"/>
</dbReference>
<dbReference type="InterPro" id="IPR056003">
    <property type="entry name" value="CT398_CC_hairpin"/>
</dbReference>
<sequence>MPKADPFEQHRLIDLAETDRAINGAKHRRQTLPELAVLAAAAPRLMELRTARILADTDVSDLQRDSRKLDGEIDQVRARSERDNQRLAAGTMPMKDLTNLQHELESLARRQGVLEDQSLELMERAESAEQTQAAAVAAHEALQQEVAAAETRRDDAFADLDDEISRLEAVRAEQVSHFSADLLALYEKIRATGRIAAARLNGAQCQACRLSLDAVAIGRIRAAAVDDVVRCDECGAILIRS</sequence>
<organism evidence="4">
    <name type="scientific">Nakamurella sp. A5-74</name>
    <dbReference type="NCBI Taxonomy" id="3158264"/>
    <lineage>
        <taxon>Bacteria</taxon>
        <taxon>Bacillati</taxon>
        <taxon>Actinomycetota</taxon>
        <taxon>Actinomycetes</taxon>
        <taxon>Nakamurellales</taxon>
        <taxon>Nakamurellaceae</taxon>
        <taxon>Nakamurella</taxon>
    </lineage>
</organism>
<evidence type="ECO:0000259" key="3">
    <source>
        <dbReference type="Pfam" id="PF24481"/>
    </source>
</evidence>
<dbReference type="Pfam" id="PF24481">
    <property type="entry name" value="CT398_CC"/>
    <property type="match status" value="1"/>
</dbReference>
<dbReference type="Pfam" id="PF02591">
    <property type="entry name" value="Zn_ribbon_9"/>
    <property type="match status" value="1"/>
</dbReference>
<gene>
    <name evidence="4" type="ORF">ABLG96_13425</name>
</gene>
<feature type="coiled-coil region" evidence="1">
    <location>
        <begin position="59"/>
        <end position="159"/>
    </location>
</feature>
<dbReference type="EMBL" id="CP159218">
    <property type="protein sequence ID" value="XCG62263.1"/>
    <property type="molecule type" value="Genomic_DNA"/>
</dbReference>
<evidence type="ECO:0000256" key="1">
    <source>
        <dbReference type="SAM" id="Coils"/>
    </source>
</evidence>
<keyword evidence="1" id="KW-0175">Coiled coil</keyword>
<dbReference type="RefSeq" id="WP_353647878.1">
    <property type="nucleotide sequence ID" value="NZ_CP159218.1"/>
</dbReference>
<dbReference type="InterPro" id="IPR052376">
    <property type="entry name" value="Oxidative_Scav/Glycosyltrans"/>
</dbReference>
<dbReference type="Gene3D" id="1.10.287.1490">
    <property type="match status" value="1"/>
</dbReference>
<dbReference type="PANTHER" id="PTHR39082:SF1">
    <property type="entry name" value="SCAVENGER RECEPTOR CLASS A MEMBER 3"/>
    <property type="match status" value="1"/>
</dbReference>
<evidence type="ECO:0000259" key="2">
    <source>
        <dbReference type="Pfam" id="PF02591"/>
    </source>
</evidence>
<dbReference type="AlphaFoldDB" id="A0AAU8DJX4"/>
<feature type="domain" description="CT398-like coiled coil hairpin" evidence="3">
    <location>
        <begin position="15"/>
        <end position="192"/>
    </location>
</feature>
<feature type="domain" description="C4-type zinc ribbon" evidence="2">
    <location>
        <begin position="205"/>
        <end position="238"/>
    </location>
</feature>
<accession>A0AAU8DJX4</accession>
<proteinExistence type="predicted"/>
<reference evidence="4" key="1">
    <citation type="submission" date="2024-05" db="EMBL/GenBank/DDBJ databases">
        <authorList>
            <person name="Cai S.Y."/>
            <person name="Jin L.M."/>
            <person name="Li H.R."/>
        </authorList>
    </citation>
    <scope>NUCLEOTIDE SEQUENCE</scope>
    <source>
        <strain evidence="4">A5-74</strain>
    </source>
</reference>
<protein>
    <submittedName>
        <fullName evidence="4">C4-type zinc ribbon domain-containing protein</fullName>
    </submittedName>
</protein>
<evidence type="ECO:0000313" key="4">
    <source>
        <dbReference type="EMBL" id="XCG62263.1"/>
    </source>
</evidence>
<dbReference type="PANTHER" id="PTHR39082">
    <property type="entry name" value="PHOSPHOLIPASE C-BETA-2-RELATED"/>
    <property type="match status" value="1"/>
</dbReference>
<name>A0AAU8DJX4_9ACTN</name>